<reference evidence="1 2" key="1">
    <citation type="journal article" date="2017" name="Nat. Microbiol.">
        <title>An anti-CRISPR from a virulent streptococcal phage inhibits Streptococcus pyogenes Cas9.</title>
        <authorList>
            <person name="Hynes A.P."/>
            <person name="Rousseau G.M."/>
            <person name="Lemay M.L."/>
            <person name="Horvath P."/>
            <person name="Romero D.A."/>
            <person name="Fremaux C."/>
            <person name="Moineau S."/>
        </authorList>
    </citation>
    <scope>NUCLEOTIDE SEQUENCE [LARGE SCALE GENOMIC DNA]</scope>
</reference>
<dbReference type="EMBL" id="MF161328">
    <property type="protein sequence ID" value="ASD50973.1"/>
    <property type="molecule type" value="Genomic_DNA"/>
</dbReference>
<dbReference type="Proteomes" id="UP000224125">
    <property type="component" value="Segment"/>
</dbReference>
<proteinExistence type="predicted"/>
<accession>A0A240FHV1</accession>
<protein>
    <submittedName>
        <fullName evidence="1">Uncharacterized protein</fullName>
    </submittedName>
</protein>
<keyword evidence="2" id="KW-1185">Reference proteome</keyword>
<evidence type="ECO:0000313" key="1">
    <source>
        <dbReference type="EMBL" id="ASD50973.1"/>
    </source>
</evidence>
<organism evidence="1 2">
    <name type="scientific">Streptococcus phage D4276</name>
    <dbReference type="NCBI Taxonomy" id="2006928"/>
    <lineage>
        <taxon>Viruses</taxon>
        <taxon>Duplodnaviria</taxon>
        <taxon>Heunggongvirae</taxon>
        <taxon>Uroviricota</taxon>
        <taxon>Caudoviricetes</taxon>
        <taxon>Aliceevansviridae</taxon>
        <taxon>Moineauvirus</taxon>
        <taxon>Moineauvirus D4276</taxon>
    </lineage>
</organism>
<name>A0A240FHV1_9CAUD</name>
<gene>
    <name evidence="1" type="ORF">D4276_013</name>
</gene>
<sequence>MKLVAKKSIENFGWTLDQYYDTDYYELMKILNAKEEEDRVVDPTTLL</sequence>
<evidence type="ECO:0000313" key="2">
    <source>
        <dbReference type="Proteomes" id="UP000224125"/>
    </source>
</evidence>